<keyword evidence="2" id="KW-1133">Transmembrane helix</keyword>
<dbReference type="EMBL" id="JACAZI010000009">
    <property type="protein sequence ID" value="KAF7352374.1"/>
    <property type="molecule type" value="Genomic_DNA"/>
</dbReference>
<feature type="transmembrane region" description="Helical" evidence="2">
    <location>
        <begin position="623"/>
        <end position="647"/>
    </location>
</feature>
<keyword evidence="4" id="KW-0378">Hydrolase</keyword>
<dbReference type="PROSITE" id="PS50231">
    <property type="entry name" value="RICIN_B_LECTIN"/>
    <property type="match status" value="1"/>
</dbReference>
<gene>
    <name evidence="4" type="ORF">MVEN_01201300</name>
</gene>
<feature type="signal peptide" evidence="3">
    <location>
        <begin position="1"/>
        <end position="23"/>
    </location>
</feature>
<feature type="chain" id="PRO_5034987028" evidence="3">
    <location>
        <begin position="24"/>
        <end position="684"/>
    </location>
</feature>
<keyword evidence="4" id="KW-0326">Glycosidase</keyword>
<dbReference type="Proteomes" id="UP000620124">
    <property type="component" value="Unassembled WGS sequence"/>
</dbReference>
<dbReference type="GO" id="GO:0016798">
    <property type="term" value="F:hydrolase activity, acting on glycosyl bonds"/>
    <property type="evidence" value="ECO:0007669"/>
    <property type="project" value="UniProtKB-KW"/>
</dbReference>
<reference evidence="4" key="1">
    <citation type="submission" date="2020-05" db="EMBL/GenBank/DDBJ databases">
        <title>Mycena genomes resolve the evolution of fungal bioluminescence.</title>
        <authorList>
            <person name="Tsai I.J."/>
        </authorList>
    </citation>
    <scope>NUCLEOTIDE SEQUENCE</scope>
    <source>
        <strain evidence="4">CCC161011</strain>
    </source>
</reference>
<name>A0A8H7CVT6_9AGAR</name>
<evidence type="ECO:0000313" key="5">
    <source>
        <dbReference type="Proteomes" id="UP000620124"/>
    </source>
</evidence>
<evidence type="ECO:0000313" key="4">
    <source>
        <dbReference type="EMBL" id="KAF7352374.1"/>
    </source>
</evidence>
<keyword evidence="3" id="KW-0732">Signal</keyword>
<feature type="compositionally biased region" description="Low complexity" evidence="1">
    <location>
        <begin position="378"/>
        <end position="400"/>
    </location>
</feature>
<feature type="region of interest" description="Disordered" evidence="1">
    <location>
        <begin position="373"/>
        <end position="404"/>
    </location>
</feature>
<evidence type="ECO:0000256" key="2">
    <source>
        <dbReference type="SAM" id="Phobius"/>
    </source>
</evidence>
<accession>A0A8H7CVT6</accession>
<comment type="caution">
    <text evidence="4">The sequence shown here is derived from an EMBL/GenBank/DDBJ whole genome shotgun (WGS) entry which is preliminary data.</text>
</comment>
<keyword evidence="5" id="KW-1185">Reference proteome</keyword>
<dbReference type="OrthoDB" id="2995624at2759"/>
<dbReference type="AlphaFoldDB" id="A0A8H7CVT6"/>
<proteinExistence type="predicted"/>
<sequence length="684" mass="70083">MLFSAATLPTILLLISKPWLAAANGRDQQPCSPDIGSAAISIIAGQTEWRTSVAMDGQALLAYTNAPVSSFLIPLNASAEWQLKQAGSSPPSYSIRPVNNANVEVVAMNVAPFPNGELHLKDLNYYQGEQSWEISCSKCFAGAASAPGGAQIASGCTIRLRPTSTLSDNWCVKYQGDGSLRAAACAGGQTFDLWSELHPTSKSTCNPTLTGLEVSIISSSSGSSQWGVSQDVAGTALSHASGQIPLNSSAEWRVMQIGSSQPTYVLGDINKDSLVVDAPSVAGGAAALKLSPMDSSSETQRWEIDCQQCFPDVASNPGPGGGRLAAGCAIKRVSSDLCAELMSGVSAPIGAISCSGSSLQTFDFWLPTFNTGMGRPDSPSSKPSQSSSSSKPAPSSPSSSGGTCAPDVGGLGVSIIAGSKEWGVSSAVSGTALRSDLGKLPLDKTAEWRVKQLGSAQGPNPPTYIFEEIGHTDLVVNALSGAGGGMPVLTLSPFDTSSEFGRSSAKNANRTKVLIEGGGMMGKGCTIKLVGSGLCAQIESGTTASIGVASCSKAVAQTFDFYHAIPAASVPSGPQPSPSGSGSSPSCSSGPSCASSCPHVASSNLLSAALASDNSAGFNYGPVIIGILAANLLILLVLLCLGVLNFIRNGKKAGITRNYVPVKMKDTDAFLAPPFEDEKRYSDN</sequence>
<organism evidence="4 5">
    <name type="scientific">Mycena venus</name>
    <dbReference type="NCBI Taxonomy" id="2733690"/>
    <lineage>
        <taxon>Eukaryota</taxon>
        <taxon>Fungi</taxon>
        <taxon>Dikarya</taxon>
        <taxon>Basidiomycota</taxon>
        <taxon>Agaricomycotina</taxon>
        <taxon>Agaricomycetes</taxon>
        <taxon>Agaricomycetidae</taxon>
        <taxon>Agaricales</taxon>
        <taxon>Marasmiineae</taxon>
        <taxon>Mycenaceae</taxon>
        <taxon>Mycena</taxon>
    </lineage>
</organism>
<keyword evidence="2" id="KW-0472">Membrane</keyword>
<protein>
    <submittedName>
        <fullName evidence="4">Six-hairpin glycosidase</fullName>
    </submittedName>
</protein>
<evidence type="ECO:0000256" key="3">
    <source>
        <dbReference type="SAM" id="SignalP"/>
    </source>
</evidence>
<evidence type="ECO:0000256" key="1">
    <source>
        <dbReference type="SAM" id="MobiDB-lite"/>
    </source>
</evidence>
<keyword evidence="2" id="KW-0812">Transmembrane</keyword>